<comment type="subcellular location">
    <subcellularLocation>
        <location evidence="1">Membrane</location>
        <topology evidence="1">Multi-pass membrane protein</topology>
    </subcellularLocation>
</comment>
<feature type="transmembrane region" description="Helical" evidence="8">
    <location>
        <begin position="54"/>
        <end position="78"/>
    </location>
</feature>
<dbReference type="RefSeq" id="XP_041686554.1">
    <property type="nucleotide sequence ID" value="XM_041820699.1"/>
</dbReference>
<feature type="transmembrane region" description="Helical" evidence="8">
    <location>
        <begin position="447"/>
        <end position="464"/>
    </location>
</feature>
<dbReference type="InterPro" id="IPR036259">
    <property type="entry name" value="MFS_trans_sf"/>
</dbReference>
<keyword evidence="5 8" id="KW-1133">Transmembrane helix</keyword>
<dbReference type="Proteomes" id="UP000184255">
    <property type="component" value="Unassembled WGS sequence"/>
</dbReference>
<dbReference type="FunFam" id="1.20.1250.20:FF:000078">
    <property type="entry name" value="MFS maltose transporter, putative"/>
    <property type="match status" value="1"/>
</dbReference>
<keyword evidence="6 8" id="KW-0472">Membrane</keyword>
<sequence>MEPDKEAAANHVEALNEPPVVTQEKSTTSQQRLAFIAEKEMTLLAGLKKYPWSVFWSVIVSMIIVMEGYDIVLLGGLLPQPAFRKHYGTYSDAHGWQISGPWQAGLNNATTCGTIFGALANGYLTQRFGYRRTVLGALLFINATIAMQVFATSLGMLAAANFLCGLPWGLFSVMAPAYASEVTPNVLRGYLANFVCFCWAAGMLISSGVQTAFSKRQDQWAYRIPYAIQWAWPVPLMCLLWFAPESPWILVRRKNYAEAGRMIERLSSKNEMVDKDAVVSMMKHTIETEQELEAGTSYWDCFKGANLRRTEISCVAFMCQQFDGTAITGNAVYFFTQAGVGTETAYNLSVVSLALSCVGVVVSWYLIYRFGRRTLYLFELWTSLIGLLAVATAATISDSQKSSYAQAGIVICSVLIRFATTGPVCYAILAEISSVSLRSKTISIARVAYYISQIVCNTLQTYLINPTELNLKGKSGWVWSGSCILLIVWAYFRLPETKDRLFEEIDLLFANRVPARKFRVTDVDLFDSTGTKEDEKA</sequence>
<gene>
    <name evidence="10" type="ORF">FMAN_10066</name>
</gene>
<dbReference type="EMBL" id="FCQH01000011">
    <property type="protein sequence ID" value="CVL00738.1"/>
    <property type="molecule type" value="Genomic_DNA"/>
</dbReference>
<reference evidence="11" key="1">
    <citation type="journal article" date="2016" name="Genome Biol. Evol.">
        <title>Comparative 'omics' of the Fusarium fujikuroi species complex highlights differences in genetic potential and metabolite synthesis.</title>
        <authorList>
            <person name="Niehaus E.-M."/>
            <person name="Muensterkoetter M."/>
            <person name="Proctor R.H."/>
            <person name="Brown D.W."/>
            <person name="Sharon A."/>
            <person name="Idan Y."/>
            <person name="Oren-Young L."/>
            <person name="Sieber C.M."/>
            <person name="Novak O."/>
            <person name="Pencik A."/>
            <person name="Tarkowska D."/>
            <person name="Hromadova K."/>
            <person name="Freeman S."/>
            <person name="Maymon M."/>
            <person name="Elazar M."/>
            <person name="Youssef S.A."/>
            <person name="El-Shabrawy E.S.M."/>
            <person name="Shalaby A.B.A."/>
            <person name="Houterman P."/>
            <person name="Brock N.L."/>
            <person name="Burkhardt I."/>
            <person name="Tsavkelova E.A."/>
            <person name="Dickschat J.S."/>
            <person name="Galuszka P."/>
            <person name="Gueldener U."/>
            <person name="Tudzynski B."/>
        </authorList>
    </citation>
    <scope>NUCLEOTIDE SEQUENCE [LARGE SCALE GENOMIC DNA]</scope>
    <source>
        <strain evidence="11">MRC7560</strain>
    </source>
</reference>
<feature type="transmembrane region" description="Helical" evidence="8">
    <location>
        <begin position="476"/>
        <end position="492"/>
    </location>
</feature>
<feature type="transmembrane region" description="Helical" evidence="8">
    <location>
        <begin position="375"/>
        <end position="397"/>
    </location>
</feature>
<evidence type="ECO:0000313" key="11">
    <source>
        <dbReference type="Proteomes" id="UP000184255"/>
    </source>
</evidence>
<dbReference type="AlphaFoldDB" id="A0A1L7TQ10"/>
<keyword evidence="3 7" id="KW-0813">Transport</keyword>
<evidence type="ECO:0000256" key="1">
    <source>
        <dbReference type="ARBA" id="ARBA00004141"/>
    </source>
</evidence>
<feature type="transmembrane region" description="Helical" evidence="8">
    <location>
        <begin position="224"/>
        <end position="243"/>
    </location>
</feature>
<feature type="transmembrane region" description="Helical" evidence="8">
    <location>
        <begin position="403"/>
        <end position="426"/>
    </location>
</feature>
<evidence type="ECO:0000256" key="3">
    <source>
        <dbReference type="ARBA" id="ARBA00022448"/>
    </source>
</evidence>
<evidence type="ECO:0000256" key="6">
    <source>
        <dbReference type="ARBA" id="ARBA00023136"/>
    </source>
</evidence>
<dbReference type="PROSITE" id="PS00217">
    <property type="entry name" value="SUGAR_TRANSPORT_2"/>
    <property type="match status" value="1"/>
</dbReference>
<dbReference type="InterPro" id="IPR005829">
    <property type="entry name" value="Sugar_transporter_CS"/>
</dbReference>
<feature type="transmembrane region" description="Helical" evidence="8">
    <location>
        <begin position="345"/>
        <end position="368"/>
    </location>
</feature>
<comment type="caution">
    <text evidence="10">The sequence shown here is derived from an EMBL/GenBank/DDBJ whole genome shotgun (WGS) entry which is preliminary data.</text>
</comment>
<evidence type="ECO:0000256" key="7">
    <source>
        <dbReference type="RuleBase" id="RU003346"/>
    </source>
</evidence>
<feature type="domain" description="Major facilitator superfamily (MFS) profile" evidence="9">
    <location>
        <begin position="56"/>
        <end position="498"/>
    </location>
</feature>
<name>A0A1L7TQ10_FUSMA</name>
<evidence type="ECO:0000256" key="4">
    <source>
        <dbReference type="ARBA" id="ARBA00022692"/>
    </source>
</evidence>
<dbReference type="InterPro" id="IPR005828">
    <property type="entry name" value="MFS_sugar_transport-like"/>
</dbReference>
<feature type="transmembrane region" description="Helical" evidence="8">
    <location>
        <begin position="190"/>
        <end position="212"/>
    </location>
</feature>
<dbReference type="PANTHER" id="PTHR48022:SF83">
    <property type="entry name" value="MAJOR FACILITATOR SUPERFAMILY (MFS) PROFILE DOMAIN-CONTAINING PROTEIN"/>
    <property type="match status" value="1"/>
</dbReference>
<comment type="similarity">
    <text evidence="2 7">Belongs to the major facilitator superfamily. Sugar transporter (TC 2.A.1.1) family.</text>
</comment>
<evidence type="ECO:0000259" key="9">
    <source>
        <dbReference type="PROSITE" id="PS50850"/>
    </source>
</evidence>
<evidence type="ECO:0000313" key="10">
    <source>
        <dbReference type="EMBL" id="CVL00738.1"/>
    </source>
</evidence>
<dbReference type="InterPro" id="IPR050360">
    <property type="entry name" value="MFS_Sugar_Transporters"/>
</dbReference>
<evidence type="ECO:0000256" key="2">
    <source>
        <dbReference type="ARBA" id="ARBA00010992"/>
    </source>
</evidence>
<dbReference type="GeneID" id="65089323"/>
<dbReference type="GO" id="GO:0005351">
    <property type="term" value="F:carbohydrate:proton symporter activity"/>
    <property type="evidence" value="ECO:0007669"/>
    <property type="project" value="TreeGrafter"/>
</dbReference>
<keyword evidence="11" id="KW-1185">Reference proteome</keyword>
<accession>A0A1L7TQ10</accession>
<dbReference type="Pfam" id="PF00083">
    <property type="entry name" value="Sugar_tr"/>
    <property type="match status" value="1"/>
</dbReference>
<dbReference type="InterPro" id="IPR003663">
    <property type="entry name" value="Sugar/inositol_transpt"/>
</dbReference>
<dbReference type="PROSITE" id="PS50850">
    <property type="entry name" value="MFS"/>
    <property type="match status" value="1"/>
</dbReference>
<feature type="transmembrane region" description="Helical" evidence="8">
    <location>
        <begin position="137"/>
        <end position="170"/>
    </location>
</feature>
<protein>
    <submittedName>
        <fullName evidence="10">Probable alpha-glucoside transport protein</fullName>
    </submittedName>
</protein>
<proteinExistence type="inferred from homology"/>
<dbReference type="Gene3D" id="1.20.1250.20">
    <property type="entry name" value="MFS general substrate transporter like domains"/>
    <property type="match status" value="1"/>
</dbReference>
<dbReference type="VEuPathDB" id="FungiDB:FMAN_10066"/>
<keyword evidence="4 8" id="KW-0812">Transmembrane</keyword>
<evidence type="ECO:0000256" key="5">
    <source>
        <dbReference type="ARBA" id="ARBA00022989"/>
    </source>
</evidence>
<dbReference type="PANTHER" id="PTHR48022">
    <property type="entry name" value="PLASTIDIC GLUCOSE TRANSPORTER 4"/>
    <property type="match status" value="1"/>
</dbReference>
<dbReference type="InterPro" id="IPR020846">
    <property type="entry name" value="MFS_dom"/>
</dbReference>
<dbReference type="GO" id="GO:0016020">
    <property type="term" value="C:membrane"/>
    <property type="evidence" value="ECO:0007669"/>
    <property type="project" value="UniProtKB-SubCell"/>
</dbReference>
<dbReference type="NCBIfam" id="TIGR00879">
    <property type="entry name" value="SP"/>
    <property type="match status" value="1"/>
</dbReference>
<dbReference type="SUPFAM" id="SSF103473">
    <property type="entry name" value="MFS general substrate transporter"/>
    <property type="match status" value="1"/>
</dbReference>
<organism evidence="10 11">
    <name type="scientific">Fusarium mangiferae</name>
    <name type="common">Mango malformation disease fungus</name>
    <dbReference type="NCBI Taxonomy" id="192010"/>
    <lineage>
        <taxon>Eukaryota</taxon>
        <taxon>Fungi</taxon>
        <taxon>Dikarya</taxon>
        <taxon>Ascomycota</taxon>
        <taxon>Pezizomycotina</taxon>
        <taxon>Sordariomycetes</taxon>
        <taxon>Hypocreomycetidae</taxon>
        <taxon>Hypocreales</taxon>
        <taxon>Nectriaceae</taxon>
        <taxon>Fusarium</taxon>
        <taxon>Fusarium fujikuroi species complex</taxon>
    </lineage>
</organism>
<evidence type="ECO:0000256" key="8">
    <source>
        <dbReference type="SAM" id="Phobius"/>
    </source>
</evidence>